<dbReference type="STRING" id="94643.A0A2A9MQA8"/>
<organism evidence="5 6">
    <name type="scientific">Besnoitia besnoiti</name>
    <name type="common">Apicomplexan protozoan</name>
    <dbReference type="NCBI Taxonomy" id="94643"/>
    <lineage>
        <taxon>Eukaryota</taxon>
        <taxon>Sar</taxon>
        <taxon>Alveolata</taxon>
        <taxon>Apicomplexa</taxon>
        <taxon>Conoidasida</taxon>
        <taxon>Coccidia</taxon>
        <taxon>Eucoccidiorida</taxon>
        <taxon>Eimeriorina</taxon>
        <taxon>Sarcocystidae</taxon>
        <taxon>Besnoitia</taxon>
    </lineage>
</organism>
<evidence type="ECO:0000313" key="5">
    <source>
        <dbReference type="EMBL" id="PFH38393.1"/>
    </source>
</evidence>
<evidence type="ECO:0000256" key="1">
    <source>
        <dbReference type="ARBA" id="ARBA00022679"/>
    </source>
</evidence>
<evidence type="ECO:0000256" key="3">
    <source>
        <dbReference type="ARBA" id="ARBA00023277"/>
    </source>
</evidence>
<keyword evidence="1" id="KW-0808">Transferase</keyword>
<feature type="region of interest" description="Disordered" evidence="4">
    <location>
        <begin position="381"/>
        <end position="405"/>
    </location>
</feature>
<keyword evidence="2" id="KW-0294">Fucose metabolism</keyword>
<name>A0A2A9MQA8_BESBE</name>
<dbReference type="KEGG" id="bbes:BESB_007350"/>
<dbReference type="GO" id="GO:0046922">
    <property type="term" value="F:peptide-O-fucosyltransferase activity"/>
    <property type="evidence" value="ECO:0007669"/>
    <property type="project" value="InterPro"/>
</dbReference>
<comment type="caution">
    <text evidence="5">The sequence shown here is derived from an EMBL/GenBank/DDBJ whole genome shotgun (WGS) entry which is preliminary data.</text>
</comment>
<sequence>MRERVPLMEFEDFLIYQQKRLDPWGDRKMETRQQAPIAFDLVFSVRFSSTPAARRRSFCACESPASARVSRDSAETQRQDDDVCCEVNKPPASPEIRDSMPPDALQKAQVRRPKGPPAASRAKTEGQCKAGAGDGAASDVDARSEPQCLSGTGSAMEEPESEADEWNGITLWLGGFCTKIQATEMWSAQLYMSDATRVADIIWRSMETRFPGEIQTLWMKSAESLLVPWPKVLLQAHLIDMLYVHPTLREIGDLFISSFLTPKEESEADEKSSRLPHAGVETGQTPAKPAYIAAHLRRSDFIYLNRSVSLRRAAGYLVTTMKAHGVSKAFICTDGTEAEKRELRDAVAEAGAAAAVQSSSFSYNVIFFDLAAVQSLLKAGPARTSRHPPGAKAATSQDGDSARESLPDHSAMLLHPGVSALIEVWIAARAIYFIGTKDSRFSQAIRWERIMLGQTHDSSVEVFCVDNSSAEGGAATKETCMATRSHDPPEGDGRSELRRKYWP</sequence>
<reference evidence="5 6" key="1">
    <citation type="submission" date="2017-09" db="EMBL/GenBank/DDBJ databases">
        <title>Genome sequencing of Besnoitia besnoiti strain Bb-Ger1.</title>
        <authorList>
            <person name="Schares G."/>
            <person name="Venepally P."/>
            <person name="Lorenzi H.A."/>
        </authorList>
    </citation>
    <scope>NUCLEOTIDE SEQUENCE [LARGE SCALE GENOMIC DNA]</scope>
    <source>
        <strain evidence="5 6">Bb-Ger1</strain>
    </source>
</reference>
<evidence type="ECO:0000256" key="4">
    <source>
        <dbReference type="SAM" id="MobiDB-lite"/>
    </source>
</evidence>
<feature type="compositionally biased region" description="Basic and acidic residues" evidence="4">
    <location>
        <begin position="69"/>
        <end position="81"/>
    </location>
</feature>
<dbReference type="EMBL" id="NWUJ01000001">
    <property type="protein sequence ID" value="PFH38393.1"/>
    <property type="molecule type" value="Genomic_DNA"/>
</dbReference>
<dbReference type="Gene3D" id="3.40.50.11350">
    <property type="match status" value="1"/>
</dbReference>
<dbReference type="GO" id="GO:0006004">
    <property type="term" value="P:fucose metabolic process"/>
    <property type="evidence" value="ECO:0007669"/>
    <property type="project" value="UniProtKB-KW"/>
</dbReference>
<dbReference type="InterPro" id="IPR045130">
    <property type="entry name" value="OFUT2-like"/>
</dbReference>
<dbReference type="Proteomes" id="UP000224006">
    <property type="component" value="Chromosome I"/>
</dbReference>
<keyword evidence="6" id="KW-1185">Reference proteome</keyword>
<evidence type="ECO:0008006" key="7">
    <source>
        <dbReference type="Google" id="ProtNLM"/>
    </source>
</evidence>
<accession>A0A2A9MQA8</accession>
<feature type="region of interest" description="Disordered" evidence="4">
    <location>
        <begin position="68"/>
        <end position="160"/>
    </location>
</feature>
<gene>
    <name evidence="5" type="ORF">BESB_007350</name>
</gene>
<feature type="compositionally biased region" description="Basic and acidic residues" evidence="4">
    <location>
        <begin position="484"/>
        <end position="503"/>
    </location>
</feature>
<dbReference type="OrthoDB" id="422368at2759"/>
<dbReference type="VEuPathDB" id="ToxoDB:BESB_007350"/>
<proteinExistence type="predicted"/>
<dbReference type="GeneID" id="40305797"/>
<dbReference type="RefSeq" id="XP_029222402.1">
    <property type="nucleotide sequence ID" value="XM_029359489.1"/>
</dbReference>
<keyword evidence="3" id="KW-0119">Carbohydrate metabolism</keyword>
<evidence type="ECO:0000313" key="6">
    <source>
        <dbReference type="Proteomes" id="UP000224006"/>
    </source>
</evidence>
<evidence type="ECO:0000256" key="2">
    <source>
        <dbReference type="ARBA" id="ARBA00023253"/>
    </source>
</evidence>
<dbReference type="PANTHER" id="PTHR13398">
    <property type="entry name" value="GDP-FUCOSE PROTEIN O-FUCOSYLTRANSFERASE 2"/>
    <property type="match status" value="1"/>
</dbReference>
<protein>
    <recommendedName>
        <fullName evidence="7">GDP-fucose protein O-fucosyltransferase</fullName>
    </recommendedName>
</protein>
<feature type="region of interest" description="Disordered" evidence="4">
    <location>
        <begin position="475"/>
        <end position="503"/>
    </location>
</feature>
<dbReference type="AlphaFoldDB" id="A0A2A9MQA8"/>
<dbReference type="PANTHER" id="PTHR13398:SF0">
    <property type="entry name" value="GDP-FUCOSE PROTEIN O-FUCOSYLTRANSFERASE 2"/>
    <property type="match status" value="1"/>
</dbReference>